<reference evidence="10 11" key="1">
    <citation type="submission" date="2016-07" db="EMBL/GenBank/DDBJ databases">
        <title>Pervasive Adenine N6-methylation of Active Genes in Fungi.</title>
        <authorList>
            <consortium name="DOE Joint Genome Institute"/>
            <person name="Mondo S.J."/>
            <person name="Dannebaum R.O."/>
            <person name="Kuo R.C."/>
            <person name="Labutti K."/>
            <person name="Haridas S."/>
            <person name="Kuo A."/>
            <person name="Salamov A."/>
            <person name="Ahrendt S.R."/>
            <person name="Lipzen A."/>
            <person name="Sullivan W."/>
            <person name="Andreopoulos W.B."/>
            <person name="Clum A."/>
            <person name="Lindquist E."/>
            <person name="Daum C."/>
            <person name="Ramamoorthy G.K."/>
            <person name="Gryganskyi A."/>
            <person name="Culley D."/>
            <person name="Magnuson J.K."/>
            <person name="James T.Y."/>
            <person name="O'Malley M.A."/>
            <person name="Stajich J.E."/>
            <person name="Spatafora J.W."/>
            <person name="Visel A."/>
            <person name="Grigoriev I.V."/>
        </authorList>
    </citation>
    <scope>NUCLEOTIDE SEQUENCE [LARGE SCALE GENOMIC DNA]</scope>
    <source>
        <strain evidence="10 11">NRRL 1336</strain>
    </source>
</reference>
<evidence type="ECO:0000256" key="5">
    <source>
        <dbReference type="ARBA" id="ARBA00022840"/>
    </source>
</evidence>
<dbReference type="Proteomes" id="UP000193560">
    <property type="component" value="Unassembled WGS sequence"/>
</dbReference>
<dbReference type="PANTHER" id="PTHR45646">
    <property type="entry name" value="SERINE/THREONINE-PROTEIN KINASE DOA-RELATED"/>
    <property type="match status" value="1"/>
</dbReference>
<feature type="compositionally biased region" description="Basic and acidic residues" evidence="8">
    <location>
        <begin position="72"/>
        <end position="81"/>
    </location>
</feature>
<dbReference type="InterPro" id="IPR017441">
    <property type="entry name" value="Protein_kinase_ATP_BS"/>
</dbReference>
<dbReference type="GO" id="GO:0005634">
    <property type="term" value="C:nucleus"/>
    <property type="evidence" value="ECO:0007669"/>
    <property type="project" value="TreeGrafter"/>
</dbReference>
<dbReference type="AlphaFoldDB" id="A0A1X2IF24"/>
<evidence type="ECO:0000313" key="11">
    <source>
        <dbReference type="Proteomes" id="UP000193560"/>
    </source>
</evidence>
<dbReference type="CDD" id="cd14134">
    <property type="entry name" value="PKc_CLK"/>
    <property type="match status" value="1"/>
</dbReference>
<name>A0A1X2IF24_9FUNG</name>
<evidence type="ECO:0000256" key="4">
    <source>
        <dbReference type="ARBA" id="ARBA00022777"/>
    </source>
</evidence>
<evidence type="ECO:0000256" key="3">
    <source>
        <dbReference type="ARBA" id="ARBA00022741"/>
    </source>
</evidence>
<organism evidence="10 11">
    <name type="scientific">Absidia repens</name>
    <dbReference type="NCBI Taxonomy" id="90262"/>
    <lineage>
        <taxon>Eukaryota</taxon>
        <taxon>Fungi</taxon>
        <taxon>Fungi incertae sedis</taxon>
        <taxon>Mucoromycota</taxon>
        <taxon>Mucoromycotina</taxon>
        <taxon>Mucoromycetes</taxon>
        <taxon>Mucorales</taxon>
        <taxon>Cunninghamellaceae</taxon>
        <taxon>Absidia</taxon>
    </lineage>
</organism>
<keyword evidence="2" id="KW-0808">Transferase</keyword>
<dbReference type="STRING" id="90262.A0A1X2IF24"/>
<evidence type="ECO:0000313" key="10">
    <source>
        <dbReference type="EMBL" id="ORZ15259.1"/>
    </source>
</evidence>
<dbReference type="SMART" id="SM00220">
    <property type="entry name" value="S_TKc"/>
    <property type="match status" value="1"/>
</dbReference>
<feature type="domain" description="Protein kinase" evidence="9">
    <location>
        <begin position="177"/>
        <end position="495"/>
    </location>
</feature>
<dbReference type="EMBL" id="MCGE01000013">
    <property type="protein sequence ID" value="ORZ15259.1"/>
    <property type="molecule type" value="Genomic_DNA"/>
</dbReference>
<dbReference type="InterPro" id="IPR008271">
    <property type="entry name" value="Ser/Thr_kinase_AS"/>
</dbReference>
<gene>
    <name evidence="10" type="ORF">BCR42DRAFT_416742</name>
</gene>
<dbReference type="Gene3D" id="1.10.510.10">
    <property type="entry name" value="Transferase(Phosphotransferase) domain 1"/>
    <property type="match status" value="1"/>
</dbReference>
<comment type="similarity">
    <text evidence="7">Belongs to the protein kinase superfamily.</text>
</comment>
<dbReference type="Gene3D" id="3.30.200.20">
    <property type="entry name" value="Phosphorylase Kinase, domain 1"/>
    <property type="match status" value="1"/>
</dbReference>
<feature type="region of interest" description="Disordered" evidence="8">
    <location>
        <begin position="28"/>
        <end position="81"/>
    </location>
</feature>
<dbReference type="PROSITE" id="PS50011">
    <property type="entry name" value="PROTEIN_KINASE_DOM"/>
    <property type="match status" value="1"/>
</dbReference>
<evidence type="ECO:0000256" key="6">
    <source>
        <dbReference type="PROSITE-ProRule" id="PRU10141"/>
    </source>
</evidence>
<keyword evidence="11" id="KW-1185">Reference proteome</keyword>
<dbReference type="OrthoDB" id="283111at2759"/>
<accession>A0A1X2IF24</accession>
<dbReference type="InterPro" id="IPR051175">
    <property type="entry name" value="CLK_kinases"/>
</dbReference>
<dbReference type="GO" id="GO:0005524">
    <property type="term" value="F:ATP binding"/>
    <property type="evidence" value="ECO:0007669"/>
    <property type="project" value="UniProtKB-UniRule"/>
</dbReference>
<evidence type="ECO:0000256" key="2">
    <source>
        <dbReference type="ARBA" id="ARBA00022679"/>
    </source>
</evidence>
<keyword evidence="1 7" id="KW-0723">Serine/threonine-protein kinase</keyword>
<feature type="region of interest" description="Disordered" evidence="8">
    <location>
        <begin position="93"/>
        <end position="132"/>
    </location>
</feature>
<keyword evidence="3 6" id="KW-0547">Nucleotide-binding</keyword>
<evidence type="ECO:0000256" key="7">
    <source>
        <dbReference type="RuleBase" id="RU000304"/>
    </source>
</evidence>
<evidence type="ECO:0000256" key="1">
    <source>
        <dbReference type="ARBA" id="ARBA00022527"/>
    </source>
</evidence>
<dbReference type="Pfam" id="PF00069">
    <property type="entry name" value="Pkinase"/>
    <property type="match status" value="1"/>
</dbReference>
<feature type="compositionally biased region" description="Polar residues" evidence="8">
    <location>
        <begin position="38"/>
        <end position="57"/>
    </location>
</feature>
<evidence type="ECO:0000256" key="8">
    <source>
        <dbReference type="SAM" id="MobiDB-lite"/>
    </source>
</evidence>
<dbReference type="PANTHER" id="PTHR45646:SF11">
    <property type="entry name" value="SERINE_THREONINE-PROTEIN KINASE DOA"/>
    <property type="match status" value="1"/>
</dbReference>
<proteinExistence type="inferred from homology"/>
<dbReference type="PROSITE" id="PS00108">
    <property type="entry name" value="PROTEIN_KINASE_ST"/>
    <property type="match status" value="1"/>
</dbReference>
<keyword evidence="5 6" id="KW-0067">ATP-binding</keyword>
<dbReference type="SUPFAM" id="SSF56112">
    <property type="entry name" value="Protein kinase-like (PK-like)"/>
    <property type="match status" value="1"/>
</dbReference>
<dbReference type="InterPro" id="IPR000719">
    <property type="entry name" value="Prot_kinase_dom"/>
</dbReference>
<dbReference type="GO" id="GO:0043484">
    <property type="term" value="P:regulation of RNA splicing"/>
    <property type="evidence" value="ECO:0007669"/>
    <property type="project" value="TreeGrafter"/>
</dbReference>
<evidence type="ECO:0000259" key="9">
    <source>
        <dbReference type="PROSITE" id="PS50011"/>
    </source>
</evidence>
<dbReference type="GO" id="GO:0004674">
    <property type="term" value="F:protein serine/threonine kinase activity"/>
    <property type="evidence" value="ECO:0007669"/>
    <property type="project" value="UniProtKB-KW"/>
</dbReference>
<sequence length="499" mass="57375">MTIMASSGENNWKVEFYKNGYPDEVIVIEDSPTPPSTPLTQEPSYSTSTSIAQTPVSNHMLPPAASTRSKRALRDQEEHRAAQLQRQQLFQLQQQQLQQQRKRRQQHLPTSPVATPAVHKKRRKDTNAIQGPAINNKVSVRIPSNVVAAVATTKSSPIDDKNGYFIFRPNEYLTKRYKMMRILGQGTFGKVIECFDRILRRRCAIKVIRSIHKYREASVIEIRVLDTLRKHDPSNVYHCIHLNEWFDYENHICMVFELLGPSVFDFLKANHFKPFSLRQIQQLAKQIFTSVGFLHRLKLVHTDLKPENILLVDTEAQGKSLAKSAPVVLKSTEIRLIDFGSATFEQEYHSAVVSTRHYRAPEIILALGWSYPCDIWSIGCMLVEFLTGDALFQTHDNLEHLAMMEAVIGQIPSRMIYKSMMNKQNYFEKSKLRYPTSKTTQQSINYVKSLHTLDEIVSPALSTERAQLLDLLKQIFTYDPHSRITASEALRHPFFQHNI</sequence>
<dbReference type="InterPro" id="IPR011009">
    <property type="entry name" value="Kinase-like_dom_sf"/>
</dbReference>
<comment type="caution">
    <text evidence="10">The sequence shown here is derived from an EMBL/GenBank/DDBJ whole genome shotgun (WGS) entry which is preliminary data.</text>
</comment>
<dbReference type="PROSITE" id="PS00107">
    <property type="entry name" value="PROTEIN_KINASE_ATP"/>
    <property type="match status" value="1"/>
</dbReference>
<keyword evidence="4 10" id="KW-0418">Kinase</keyword>
<protein>
    <submittedName>
        <fullName evidence="10">Kinase-like domain-containing protein</fullName>
    </submittedName>
</protein>
<feature type="binding site" evidence="6">
    <location>
        <position position="206"/>
    </location>
    <ligand>
        <name>ATP</name>
        <dbReference type="ChEBI" id="CHEBI:30616"/>
    </ligand>
</feature>